<dbReference type="EMBL" id="QKOE01000011">
    <property type="protein sequence ID" value="PZA15844.1"/>
    <property type="molecule type" value="Genomic_DNA"/>
</dbReference>
<name>A0A323UTK6_9RHOO</name>
<dbReference type="AlphaFoldDB" id="A0A323UTK6"/>
<reference evidence="1 2" key="1">
    <citation type="submission" date="2018-06" db="EMBL/GenBank/DDBJ databases">
        <title>Azoarcus communis strain SWub3 genome.</title>
        <authorList>
            <person name="Zorraquino Salvo V."/>
            <person name="Toubiana D."/>
            <person name="Blumwald E."/>
        </authorList>
    </citation>
    <scope>NUCLEOTIDE SEQUENCE [LARGE SCALE GENOMIC DNA]</scope>
    <source>
        <strain evidence="1 2">SWub3</strain>
    </source>
</reference>
<dbReference type="OrthoDB" id="185963at2"/>
<proteinExistence type="predicted"/>
<gene>
    <name evidence="1" type="ORF">DNK49_15130</name>
</gene>
<dbReference type="GO" id="GO:0006508">
    <property type="term" value="P:proteolysis"/>
    <property type="evidence" value="ECO:0007669"/>
    <property type="project" value="UniProtKB-KW"/>
</dbReference>
<organism evidence="1 2">
    <name type="scientific">Parazoarcus communis SWub3 = DSM 12120</name>
    <dbReference type="NCBI Taxonomy" id="1121029"/>
    <lineage>
        <taxon>Bacteria</taxon>
        <taxon>Pseudomonadati</taxon>
        <taxon>Pseudomonadota</taxon>
        <taxon>Betaproteobacteria</taxon>
        <taxon>Rhodocyclales</taxon>
        <taxon>Zoogloeaceae</taxon>
        <taxon>Parazoarcus</taxon>
    </lineage>
</organism>
<accession>A0A323UTK6</accession>
<protein>
    <submittedName>
        <fullName evidence="1">TIGR02281 family clan AA aspartic protease</fullName>
    </submittedName>
</protein>
<evidence type="ECO:0000313" key="1">
    <source>
        <dbReference type="EMBL" id="PZA15844.1"/>
    </source>
</evidence>
<keyword evidence="1" id="KW-0645">Protease</keyword>
<evidence type="ECO:0000313" key="2">
    <source>
        <dbReference type="Proteomes" id="UP000248259"/>
    </source>
</evidence>
<dbReference type="PROSITE" id="PS00141">
    <property type="entry name" value="ASP_PROTEASE"/>
    <property type="match status" value="1"/>
</dbReference>
<comment type="caution">
    <text evidence="1">The sequence shown here is derived from an EMBL/GenBank/DDBJ whole genome shotgun (WGS) entry which is preliminary data.</text>
</comment>
<dbReference type="InterPro" id="IPR021109">
    <property type="entry name" value="Peptidase_aspartic_dom_sf"/>
</dbReference>
<dbReference type="InterPro" id="IPR001969">
    <property type="entry name" value="Aspartic_peptidase_AS"/>
</dbReference>
<sequence>MGMTMPVGALEVSAAGVFGSKAVLVVEGGVPRTLNVGERTVDGVRLVSVDGDRVVVEFNGRRHALKVGESVVHRPASEQEELLLEADSQGHFFVNGQINGGAIRLIVDTGASVVSLGRSDAVRLGIDLTRGVPARSQTAGGVRPIRLVRLDSLRIGPFVLNDVEAAVHEIDLPIALLGMSVLNRMEMVRDGSRMVLRKRY</sequence>
<keyword evidence="2" id="KW-1185">Reference proteome</keyword>
<dbReference type="InterPro" id="IPR011969">
    <property type="entry name" value="Clan_AA_Asp_peptidase_C"/>
</dbReference>
<keyword evidence="1" id="KW-0378">Hydrolase</keyword>
<dbReference type="GO" id="GO:0004190">
    <property type="term" value="F:aspartic-type endopeptidase activity"/>
    <property type="evidence" value="ECO:0007669"/>
    <property type="project" value="InterPro"/>
</dbReference>
<dbReference type="InterPro" id="IPR034122">
    <property type="entry name" value="Retropepsin-like_bacterial"/>
</dbReference>
<dbReference type="Gene3D" id="2.40.70.10">
    <property type="entry name" value="Acid Proteases"/>
    <property type="match status" value="1"/>
</dbReference>
<dbReference type="SUPFAM" id="SSF50630">
    <property type="entry name" value="Acid proteases"/>
    <property type="match status" value="1"/>
</dbReference>
<dbReference type="Proteomes" id="UP000248259">
    <property type="component" value="Unassembled WGS sequence"/>
</dbReference>
<dbReference type="Pfam" id="PF13975">
    <property type="entry name" value="gag-asp_proteas"/>
    <property type="match status" value="1"/>
</dbReference>
<dbReference type="NCBIfam" id="TIGR02281">
    <property type="entry name" value="clan_AA_DTGA"/>
    <property type="match status" value="1"/>
</dbReference>
<dbReference type="CDD" id="cd05483">
    <property type="entry name" value="retropepsin_like_bacteria"/>
    <property type="match status" value="1"/>
</dbReference>